<dbReference type="GO" id="GO:0003677">
    <property type="term" value="F:DNA binding"/>
    <property type="evidence" value="ECO:0007669"/>
    <property type="project" value="InterPro"/>
</dbReference>
<dbReference type="RefSeq" id="WP_245862058.1">
    <property type="nucleotide sequence ID" value="NZ_PDJG01000001.1"/>
</dbReference>
<dbReference type="Gene3D" id="1.10.150.320">
    <property type="entry name" value="Photosystem II 12 kDa extrinsic protein"/>
    <property type="match status" value="1"/>
</dbReference>
<evidence type="ECO:0000313" key="4">
    <source>
        <dbReference type="EMBL" id="PFG32777.1"/>
    </source>
</evidence>
<evidence type="ECO:0000313" key="5">
    <source>
        <dbReference type="Proteomes" id="UP000225548"/>
    </source>
</evidence>
<feature type="region of interest" description="Disordered" evidence="1">
    <location>
        <begin position="96"/>
        <end position="120"/>
    </location>
</feature>
<protein>
    <submittedName>
        <fullName evidence="4">Competence protein ComEA</fullName>
    </submittedName>
</protein>
<keyword evidence="2" id="KW-0812">Transmembrane</keyword>
<evidence type="ECO:0000256" key="2">
    <source>
        <dbReference type="SAM" id="Phobius"/>
    </source>
</evidence>
<dbReference type="SMART" id="SM00278">
    <property type="entry name" value="HhH1"/>
    <property type="match status" value="2"/>
</dbReference>
<dbReference type="InterPro" id="IPR010994">
    <property type="entry name" value="RuvA_2-like"/>
</dbReference>
<dbReference type="InterPro" id="IPR004509">
    <property type="entry name" value="Competence_ComEA_HhH"/>
</dbReference>
<feature type="region of interest" description="Disordered" evidence="1">
    <location>
        <begin position="202"/>
        <end position="225"/>
    </location>
</feature>
<reference evidence="4 5" key="1">
    <citation type="submission" date="2017-10" db="EMBL/GenBank/DDBJ databases">
        <title>Sequencing the genomes of 1000 actinobacteria strains.</title>
        <authorList>
            <person name="Klenk H.-P."/>
        </authorList>
    </citation>
    <scope>NUCLEOTIDE SEQUENCE [LARGE SCALE GENOMIC DNA]</scope>
    <source>
        <strain evidence="4 5">DSM 18966</strain>
    </source>
</reference>
<dbReference type="EMBL" id="PDJG01000001">
    <property type="protein sequence ID" value="PFG32777.1"/>
    <property type="molecule type" value="Genomic_DNA"/>
</dbReference>
<comment type="caution">
    <text evidence="4">The sequence shown here is derived from an EMBL/GenBank/DDBJ whole genome shotgun (WGS) entry which is preliminary data.</text>
</comment>
<dbReference type="PANTHER" id="PTHR21180:SF32">
    <property type="entry name" value="ENDONUCLEASE_EXONUCLEASE_PHOSPHATASE FAMILY DOMAIN-CONTAINING PROTEIN 1"/>
    <property type="match status" value="1"/>
</dbReference>
<dbReference type="Proteomes" id="UP000225548">
    <property type="component" value="Unassembled WGS sequence"/>
</dbReference>
<feature type="domain" description="Helix-hairpin-helix DNA-binding motif class 1" evidence="3">
    <location>
        <begin position="238"/>
        <end position="257"/>
    </location>
</feature>
<keyword evidence="2" id="KW-1133">Transmembrane helix</keyword>
<organism evidence="4 5">
    <name type="scientific">Sanguibacter antarcticus</name>
    <dbReference type="NCBI Taxonomy" id="372484"/>
    <lineage>
        <taxon>Bacteria</taxon>
        <taxon>Bacillati</taxon>
        <taxon>Actinomycetota</taxon>
        <taxon>Actinomycetes</taxon>
        <taxon>Micrococcales</taxon>
        <taxon>Sanguibacteraceae</taxon>
        <taxon>Sanguibacter</taxon>
    </lineage>
</organism>
<dbReference type="NCBIfam" id="TIGR00426">
    <property type="entry name" value="competence protein ComEA helix-hairpin-helix repeat region"/>
    <property type="match status" value="1"/>
</dbReference>
<dbReference type="SUPFAM" id="SSF47781">
    <property type="entry name" value="RuvA domain 2-like"/>
    <property type="match status" value="1"/>
</dbReference>
<dbReference type="GO" id="GO:0015627">
    <property type="term" value="C:type II protein secretion system complex"/>
    <property type="evidence" value="ECO:0007669"/>
    <property type="project" value="TreeGrafter"/>
</dbReference>
<dbReference type="PANTHER" id="PTHR21180">
    <property type="entry name" value="ENDONUCLEASE/EXONUCLEASE/PHOSPHATASE FAMILY DOMAIN-CONTAINING PROTEIN 1"/>
    <property type="match status" value="1"/>
</dbReference>
<feature type="transmembrane region" description="Helical" evidence="2">
    <location>
        <begin position="66"/>
        <end position="87"/>
    </location>
</feature>
<feature type="compositionally biased region" description="Low complexity" evidence="1">
    <location>
        <begin position="110"/>
        <end position="120"/>
    </location>
</feature>
<dbReference type="InterPro" id="IPR003583">
    <property type="entry name" value="Hlx-hairpin-Hlx_DNA-bd_motif"/>
</dbReference>
<dbReference type="Pfam" id="PF10531">
    <property type="entry name" value="SLBB"/>
    <property type="match status" value="1"/>
</dbReference>
<dbReference type="Pfam" id="PF12836">
    <property type="entry name" value="HHH_3"/>
    <property type="match status" value="1"/>
</dbReference>
<accession>A0A2A9E148</accession>
<evidence type="ECO:0000256" key="1">
    <source>
        <dbReference type="SAM" id="MobiDB-lite"/>
    </source>
</evidence>
<dbReference type="InterPro" id="IPR019554">
    <property type="entry name" value="Soluble_ligand-bd"/>
</dbReference>
<dbReference type="AlphaFoldDB" id="A0A2A9E148"/>
<dbReference type="Gene3D" id="3.10.560.10">
    <property type="entry name" value="Outer membrane lipoprotein wza domain like"/>
    <property type="match status" value="1"/>
</dbReference>
<sequence length="290" mass="28715">MTTPSQQHDHGSLPDDSHAAARLRSVSGLVGSVSSAYTAAHGHPMDHEGLVSAETARRRWALSLRVALVAGTCLVLLAGGVVATQIASTPGEVVALDDADPEHDDGGTTGASAESAALPDSTVVEPVEPGVVPGDAAVPAHGLLVHVVGQVASPGVVEVADGSRVIDAIDAAGGLTAGADTAAVNLAREVVDGEQVYVPLPGEVAPAPQGASSGTTSGAGTGGATSPGLVDVNAATLEELDTLPGIGPALAARIVQWREENGEFSSVDQLTDVSGIGPSVLGQIRDLVTV</sequence>
<dbReference type="GO" id="GO:0006281">
    <property type="term" value="P:DNA repair"/>
    <property type="evidence" value="ECO:0007669"/>
    <property type="project" value="InterPro"/>
</dbReference>
<proteinExistence type="predicted"/>
<dbReference type="GO" id="GO:0015628">
    <property type="term" value="P:protein secretion by the type II secretion system"/>
    <property type="evidence" value="ECO:0007669"/>
    <property type="project" value="TreeGrafter"/>
</dbReference>
<feature type="domain" description="Helix-hairpin-helix DNA-binding motif class 1" evidence="3">
    <location>
        <begin position="268"/>
        <end position="287"/>
    </location>
</feature>
<gene>
    <name evidence="4" type="ORF">ATL42_0625</name>
</gene>
<name>A0A2A9E148_9MICO</name>
<dbReference type="InterPro" id="IPR051675">
    <property type="entry name" value="Endo/Exo/Phosphatase_dom_1"/>
</dbReference>
<evidence type="ECO:0000259" key="3">
    <source>
        <dbReference type="SMART" id="SM00278"/>
    </source>
</evidence>
<keyword evidence="5" id="KW-1185">Reference proteome</keyword>
<keyword evidence="2" id="KW-0472">Membrane</keyword>